<gene>
    <name evidence="2" type="primary">LOC105851797</name>
</gene>
<reference evidence="2" key="2">
    <citation type="submission" date="2025-08" db="UniProtKB">
        <authorList>
            <consortium name="RefSeq"/>
        </authorList>
    </citation>
    <scope>IDENTIFICATION</scope>
    <source>
        <tissue evidence="2">Etiolated seedlings</tissue>
    </source>
</reference>
<organism evidence="1 2">
    <name type="scientific">Cicer arietinum</name>
    <name type="common">Chickpea</name>
    <name type="synonym">Garbanzo</name>
    <dbReference type="NCBI Taxonomy" id="3827"/>
    <lineage>
        <taxon>Eukaryota</taxon>
        <taxon>Viridiplantae</taxon>
        <taxon>Streptophyta</taxon>
        <taxon>Embryophyta</taxon>
        <taxon>Tracheophyta</taxon>
        <taxon>Spermatophyta</taxon>
        <taxon>Magnoliopsida</taxon>
        <taxon>eudicotyledons</taxon>
        <taxon>Gunneridae</taxon>
        <taxon>Pentapetalae</taxon>
        <taxon>rosids</taxon>
        <taxon>fabids</taxon>
        <taxon>Fabales</taxon>
        <taxon>Fabaceae</taxon>
        <taxon>Papilionoideae</taxon>
        <taxon>50 kb inversion clade</taxon>
        <taxon>NPAAA clade</taxon>
        <taxon>Hologalegina</taxon>
        <taxon>IRL clade</taxon>
        <taxon>Cicereae</taxon>
        <taxon>Cicer</taxon>
    </lineage>
</organism>
<sequence length="235" mass="27282">MQIWRFYWLVDNDSMFLDSNLEDWIRCNFTCTGNSAQGESWYTFFAAVLDKIWCTRNELVFMVIIPNHHNLLFQIHYVVEDIRRSREEAIVINVGGLNRSNNSFLYWSALEEGVMKINCDAAVGQLGDFAVCRFRWFSARSTRNSCGAMLEVWGFALVQAALWAVFRELHIAMERNQMQTVVESDSLIAIDLLKKECCLTHPNAVLVARIKEMAEPWSLSILCMFLRKQIHLQIV</sequence>
<evidence type="ECO:0000313" key="2">
    <source>
        <dbReference type="RefSeq" id="XP_027188731.1"/>
    </source>
</evidence>
<keyword evidence="1" id="KW-1185">Reference proteome</keyword>
<evidence type="ECO:0000313" key="1">
    <source>
        <dbReference type="Proteomes" id="UP000087171"/>
    </source>
</evidence>
<dbReference type="RefSeq" id="XP_027188731.1">
    <property type="nucleotide sequence ID" value="XM_027332930.1"/>
</dbReference>
<accession>A0A3Q7XXB0</accession>
<reference evidence="1" key="1">
    <citation type="journal article" date="2013" name="Nat. Biotechnol.">
        <title>Draft genome sequence of chickpea (Cicer arietinum) provides a resource for trait improvement.</title>
        <authorList>
            <person name="Varshney R.K."/>
            <person name="Song C."/>
            <person name="Saxena R.K."/>
            <person name="Azam S."/>
            <person name="Yu S."/>
            <person name="Sharpe A.G."/>
            <person name="Cannon S."/>
            <person name="Baek J."/>
            <person name="Rosen B.D."/>
            <person name="Tar'an B."/>
            <person name="Millan T."/>
            <person name="Zhang X."/>
            <person name="Ramsay L.D."/>
            <person name="Iwata A."/>
            <person name="Wang Y."/>
            <person name="Nelson W."/>
            <person name="Farmer A.D."/>
            <person name="Gaur P.M."/>
            <person name="Soderlund C."/>
            <person name="Penmetsa R.V."/>
            <person name="Xu C."/>
            <person name="Bharti A.K."/>
            <person name="He W."/>
            <person name="Winter P."/>
            <person name="Zhao S."/>
            <person name="Hane J.K."/>
            <person name="Carrasquilla-Garcia N."/>
            <person name="Condie J.A."/>
            <person name="Upadhyaya H.D."/>
            <person name="Luo M.C."/>
            <person name="Thudi M."/>
            <person name="Gowda C.L."/>
            <person name="Singh N.P."/>
            <person name="Lichtenzveig J."/>
            <person name="Gali K.K."/>
            <person name="Rubio J."/>
            <person name="Nadarajan N."/>
            <person name="Dolezel J."/>
            <person name="Bansal K.C."/>
            <person name="Xu X."/>
            <person name="Edwards D."/>
            <person name="Zhang G."/>
            <person name="Kahl G."/>
            <person name="Gil J."/>
            <person name="Singh K.B."/>
            <person name="Datta S.K."/>
            <person name="Jackson S.A."/>
            <person name="Wang J."/>
            <person name="Cook D.R."/>
        </authorList>
    </citation>
    <scope>NUCLEOTIDE SEQUENCE [LARGE SCALE GENOMIC DNA]</scope>
    <source>
        <strain evidence="1">cv. CDC Frontier</strain>
    </source>
</reference>
<dbReference type="AlphaFoldDB" id="A0A3Q7XXB0"/>
<dbReference type="OrthoDB" id="1436258at2759"/>
<proteinExistence type="predicted"/>
<name>A0A3Q7XXB0_CICAR</name>
<protein>
    <submittedName>
        <fullName evidence="2">Uncharacterized protein LOC105851797</fullName>
    </submittedName>
</protein>
<dbReference type="Proteomes" id="UP000087171">
    <property type="component" value="Chromosome Ca3"/>
</dbReference>